<proteinExistence type="predicted"/>
<sequence>MRMRRTASLLATSATFALFAAVGSTGTASAAIYPSAYGCKPGHVCLYYSDLSSPSFSTEGNWSGRKSSTRIVNNGTQQAGVDHIRFTAEKYSPTTGRVHKAKGCLHYATPNGSGGQYKVELKPTNSYGYTVTSLKWGPECKPGEEALEGA</sequence>
<feature type="signal peptide" evidence="1">
    <location>
        <begin position="1"/>
        <end position="30"/>
    </location>
</feature>
<keyword evidence="1" id="KW-0732">Signal</keyword>
<evidence type="ECO:0000256" key="1">
    <source>
        <dbReference type="SAM" id="SignalP"/>
    </source>
</evidence>
<evidence type="ECO:0008006" key="4">
    <source>
        <dbReference type="Google" id="ProtNLM"/>
    </source>
</evidence>
<reference evidence="2 3" key="1">
    <citation type="submission" date="2022-05" db="EMBL/GenBank/DDBJ databases">
        <authorList>
            <person name="Zhou X."/>
            <person name="Li K."/>
            <person name="Man Y."/>
        </authorList>
    </citation>
    <scope>NUCLEOTIDE SEQUENCE [LARGE SCALE GENOMIC DNA]</scope>
    <source>
        <strain evidence="2 3">MS405</strain>
    </source>
</reference>
<keyword evidence="3" id="KW-1185">Reference proteome</keyword>
<feature type="chain" id="PRO_5045700349" description="Peptidase inhibitor family I36" evidence="1">
    <location>
        <begin position="31"/>
        <end position="150"/>
    </location>
</feature>
<evidence type="ECO:0000313" key="3">
    <source>
        <dbReference type="Proteomes" id="UP000829992"/>
    </source>
</evidence>
<dbReference type="RefSeq" id="WP_249585250.1">
    <property type="nucleotide sequence ID" value="NZ_BAAAQL010000045.1"/>
</dbReference>
<organism evidence="2 3">
    <name type="scientific">Streptomyces durmitorensis</name>
    <dbReference type="NCBI Taxonomy" id="319947"/>
    <lineage>
        <taxon>Bacteria</taxon>
        <taxon>Bacillati</taxon>
        <taxon>Actinomycetota</taxon>
        <taxon>Actinomycetes</taxon>
        <taxon>Kitasatosporales</taxon>
        <taxon>Streptomycetaceae</taxon>
        <taxon>Streptomyces</taxon>
    </lineage>
</organism>
<accession>A0ABY4PK55</accession>
<protein>
    <recommendedName>
        <fullName evidence="4">Peptidase inhibitor family I36</fullName>
    </recommendedName>
</protein>
<gene>
    <name evidence="2" type="ORF">M4V62_00925</name>
</gene>
<evidence type="ECO:0000313" key="2">
    <source>
        <dbReference type="EMBL" id="UQT53752.1"/>
    </source>
</evidence>
<name>A0ABY4PK55_9ACTN</name>
<dbReference type="EMBL" id="CP097289">
    <property type="protein sequence ID" value="UQT53752.1"/>
    <property type="molecule type" value="Genomic_DNA"/>
</dbReference>
<dbReference type="Proteomes" id="UP000829992">
    <property type="component" value="Chromosome"/>
</dbReference>